<dbReference type="PANTHER" id="PTHR46913:SF19">
    <property type="entry name" value="RING-TYPE E3 UBIQUITIN TRANSFERASE"/>
    <property type="match status" value="1"/>
</dbReference>
<keyword evidence="19" id="KW-1185">Reference proteome</keyword>
<dbReference type="EMBL" id="BAABME010032314">
    <property type="protein sequence ID" value="GAA0149073.1"/>
    <property type="molecule type" value="Genomic_DNA"/>
</dbReference>
<keyword evidence="7" id="KW-0479">Metal-binding</keyword>
<evidence type="ECO:0000256" key="4">
    <source>
        <dbReference type="ARBA" id="ARBA00012483"/>
    </source>
</evidence>
<dbReference type="PANTHER" id="PTHR46913">
    <property type="entry name" value="RING-H2 FINGER PROTEIN ATL16"/>
    <property type="match status" value="1"/>
</dbReference>
<keyword evidence="8 14" id="KW-0863">Zinc-finger</keyword>
<dbReference type="SMART" id="SM00184">
    <property type="entry name" value="RING"/>
    <property type="match status" value="1"/>
</dbReference>
<evidence type="ECO:0000256" key="11">
    <source>
        <dbReference type="ARBA" id="ARBA00022989"/>
    </source>
</evidence>
<keyword evidence="5" id="KW-0808">Transferase</keyword>
<dbReference type="GO" id="GO:0008270">
    <property type="term" value="F:zinc ion binding"/>
    <property type="evidence" value="ECO:0007669"/>
    <property type="project" value="UniProtKB-KW"/>
</dbReference>
<dbReference type="CDD" id="cd16461">
    <property type="entry name" value="RING-H2_EL5-like"/>
    <property type="match status" value="1"/>
</dbReference>
<evidence type="ECO:0000256" key="16">
    <source>
        <dbReference type="SAM" id="Phobius"/>
    </source>
</evidence>
<comment type="similarity">
    <text evidence="13">Belongs to the RING-type zinc finger family. ATL subfamily.</text>
</comment>
<organism evidence="18 19">
    <name type="scientific">Lithospermum erythrorhizon</name>
    <name type="common">Purple gromwell</name>
    <name type="synonym">Lithospermum officinale var. erythrorhizon</name>
    <dbReference type="NCBI Taxonomy" id="34254"/>
    <lineage>
        <taxon>Eukaryota</taxon>
        <taxon>Viridiplantae</taxon>
        <taxon>Streptophyta</taxon>
        <taxon>Embryophyta</taxon>
        <taxon>Tracheophyta</taxon>
        <taxon>Spermatophyta</taxon>
        <taxon>Magnoliopsida</taxon>
        <taxon>eudicotyledons</taxon>
        <taxon>Gunneridae</taxon>
        <taxon>Pentapetalae</taxon>
        <taxon>asterids</taxon>
        <taxon>lamiids</taxon>
        <taxon>Boraginales</taxon>
        <taxon>Boraginaceae</taxon>
        <taxon>Boraginoideae</taxon>
        <taxon>Lithospermeae</taxon>
        <taxon>Lithospermum</taxon>
    </lineage>
</organism>
<evidence type="ECO:0000256" key="15">
    <source>
        <dbReference type="SAM" id="MobiDB-lite"/>
    </source>
</evidence>
<dbReference type="InterPro" id="IPR013083">
    <property type="entry name" value="Znf_RING/FYVE/PHD"/>
</dbReference>
<dbReference type="FunFam" id="3.30.40.10:FF:000187">
    <property type="entry name" value="E3 ubiquitin-protein ligase ATL6"/>
    <property type="match status" value="1"/>
</dbReference>
<dbReference type="GO" id="GO:0016020">
    <property type="term" value="C:membrane"/>
    <property type="evidence" value="ECO:0007669"/>
    <property type="project" value="UniProtKB-SubCell"/>
</dbReference>
<dbReference type="AlphaFoldDB" id="A0AAV3PFZ0"/>
<evidence type="ECO:0000256" key="9">
    <source>
        <dbReference type="ARBA" id="ARBA00022786"/>
    </source>
</evidence>
<dbReference type="Gene3D" id="3.30.40.10">
    <property type="entry name" value="Zinc/RING finger domain, C3HC4 (zinc finger)"/>
    <property type="match status" value="1"/>
</dbReference>
<evidence type="ECO:0000256" key="10">
    <source>
        <dbReference type="ARBA" id="ARBA00022833"/>
    </source>
</evidence>
<dbReference type="GO" id="GO:0061630">
    <property type="term" value="F:ubiquitin protein ligase activity"/>
    <property type="evidence" value="ECO:0007669"/>
    <property type="project" value="UniProtKB-EC"/>
</dbReference>
<comment type="subcellular location">
    <subcellularLocation>
        <location evidence="2">Membrane</location>
        <topology evidence="2">Single-pass membrane protein</topology>
    </subcellularLocation>
</comment>
<evidence type="ECO:0000313" key="18">
    <source>
        <dbReference type="EMBL" id="GAA0149073.1"/>
    </source>
</evidence>
<evidence type="ECO:0000256" key="12">
    <source>
        <dbReference type="ARBA" id="ARBA00023136"/>
    </source>
</evidence>
<dbReference type="PROSITE" id="PS50089">
    <property type="entry name" value="ZF_RING_2"/>
    <property type="match status" value="1"/>
</dbReference>
<keyword evidence="9" id="KW-0833">Ubl conjugation pathway</keyword>
<keyword evidence="6 16" id="KW-0812">Transmembrane</keyword>
<protein>
    <recommendedName>
        <fullName evidence="4">RING-type E3 ubiquitin transferase</fullName>
        <ecNumber evidence="4">2.3.2.27</ecNumber>
    </recommendedName>
</protein>
<evidence type="ECO:0000256" key="2">
    <source>
        <dbReference type="ARBA" id="ARBA00004167"/>
    </source>
</evidence>
<accession>A0AAV3PFZ0</accession>
<evidence type="ECO:0000256" key="14">
    <source>
        <dbReference type="PROSITE-ProRule" id="PRU00175"/>
    </source>
</evidence>
<dbReference type="Pfam" id="PF13639">
    <property type="entry name" value="zf-RING_2"/>
    <property type="match status" value="1"/>
</dbReference>
<evidence type="ECO:0000313" key="19">
    <source>
        <dbReference type="Proteomes" id="UP001454036"/>
    </source>
</evidence>
<evidence type="ECO:0000256" key="6">
    <source>
        <dbReference type="ARBA" id="ARBA00022692"/>
    </source>
</evidence>
<feature type="transmembrane region" description="Helical" evidence="16">
    <location>
        <begin position="84"/>
        <end position="105"/>
    </location>
</feature>
<keyword evidence="12 16" id="KW-0472">Membrane</keyword>
<sequence length="281" mass="31981">MGEFYVKLMDATIEDSINEFCKPYCEPERNQLGYCPSACIPFCYPICNRPFLNSIPPIQQHLVSKTIDYSTSRTQTDDGSQSFFLLYFLTMIFIGIAIFLCYAFSKLAKSWFDSMNEPEQEIEQEDQGNAPPGAFLDQELEHEVGHPIWDITSEGLQPSVINSITILKFRKEDIFIEGTECSVCLNNFQEDEALRLLPNCNHAFHVACIDIWLKSHSNCPMCRADIEFLSPAKLPPSSPEQQNICGDSEELWDQEGAETEPEEVEFPNESEDEPVESSTKE</sequence>
<evidence type="ECO:0000256" key="8">
    <source>
        <dbReference type="ARBA" id="ARBA00022771"/>
    </source>
</evidence>
<dbReference type="EC" id="2.3.2.27" evidence="4"/>
<feature type="compositionally biased region" description="Acidic residues" evidence="15">
    <location>
        <begin position="247"/>
        <end position="275"/>
    </location>
</feature>
<keyword evidence="10" id="KW-0862">Zinc</keyword>
<comment type="caution">
    <text evidence="18">The sequence shown here is derived from an EMBL/GenBank/DDBJ whole genome shotgun (WGS) entry which is preliminary data.</text>
</comment>
<evidence type="ECO:0000256" key="13">
    <source>
        <dbReference type="ARBA" id="ARBA00024209"/>
    </source>
</evidence>
<evidence type="ECO:0000256" key="3">
    <source>
        <dbReference type="ARBA" id="ARBA00004906"/>
    </source>
</evidence>
<evidence type="ECO:0000256" key="5">
    <source>
        <dbReference type="ARBA" id="ARBA00022679"/>
    </source>
</evidence>
<dbReference type="InterPro" id="IPR001841">
    <property type="entry name" value="Znf_RING"/>
</dbReference>
<comment type="catalytic activity">
    <reaction evidence="1">
        <text>S-ubiquitinyl-[E2 ubiquitin-conjugating enzyme]-L-cysteine + [acceptor protein]-L-lysine = [E2 ubiquitin-conjugating enzyme]-L-cysteine + N(6)-ubiquitinyl-[acceptor protein]-L-lysine.</text>
        <dbReference type="EC" id="2.3.2.27"/>
    </reaction>
</comment>
<dbReference type="InterPro" id="IPR044600">
    <property type="entry name" value="ATL1/ATL16-like"/>
</dbReference>
<name>A0AAV3PFZ0_LITER</name>
<comment type="pathway">
    <text evidence="3">Protein modification; protein ubiquitination.</text>
</comment>
<proteinExistence type="inferred from homology"/>
<dbReference type="Proteomes" id="UP001454036">
    <property type="component" value="Unassembled WGS sequence"/>
</dbReference>
<evidence type="ECO:0000256" key="7">
    <source>
        <dbReference type="ARBA" id="ARBA00022723"/>
    </source>
</evidence>
<reference evidence="18 19" key="1">
    <citation type="submission" date="2024-01" db="EMBL/GenBank/DDBJ databases">
        <title>The complete chloroplast genome sequence of Lithospermum erythrorhizon: insights into the phylogenetic relationship among Boraginaceae species and the maternal lineages of purple gromwells.</title>
        <authorList>
            <person name="Okada T."/>
            <person name="Watanabe K."/>
        </authorList>
    </citation>
    <scope>NUCLEOTIDE SEQUENCE [LARGE SCALE GENOMIC DNA]</scope>
</reference>
<evidence type="ECO:0000256" key="1">
    <source>
        <dbReference type="ARBA" id="ARBA00000900"/>
    </source>
</evidence>
<dbReference type="SUPFAM" id="SSF57850">
    <property type="entry name" value="RING/U-box"/>
    <property type="match status" value="1"/>
</dbReference>
<evidence type="ECO:0000259" key="17">
    <source>
        <dbReference type="PROSITE" id="PS50089"/>
    </source>
</evidence>
<feature type="domain" description="RING-type" evidence="17">
    <location>
        <begin position="181"/>
        <end position="223"/>
    </location>
</feature>
<feature type="region of interest" description="Disordered" evidence="15">
    <location>
        <begin position="233"/>
        <end position="281"/>
    </location>
</feature>
<dbReference type="GO" id="GO:0016567">
    <property type="term" value="P:protein ubiquitination"/>
    <property type="evidence" value="ECO:0007669"/>
    <property type="project" value="InterPro"/>
</dbReference>
<keyword evidence="11 16" id="KW-1133">Transmembrane helix</keyword>
<gene>
    <name evidence="18" type="ORF">LIER_43037</name>
</gene>